<evidence type="ECO:0000313" key="1">
    <source>
        <dbReference type="EMBL" id="WGW05425.1"/>
    </source>
</evidence>
<evidence type="ECO:0000313" key="2">
    <source>
        <dbReference type="Proteomes" id="UP001241605"/>
    </source>
</evidence>
<dbReference type="InterPro" id="IPR016119">
    <property type="entry name" value="Br/Cl_peroxidase_C"/>
</dbReference>
<accession>A0ABY8QLL0</accession>
<dbReference type="InterPro" id="IPR036938">
    <property type="entry name" value="PAP2/HPO_sf"/>
</dbReference>
<sequence>MTRHTPLTHGFLRVVQGTGPAQPMRPEPLDLPAAPRLSVSELAAEMAELFALALMSECHLDDLDNPHCTVRINGATRFNLHELLCEMRSLPWCDAAAPLPDLAGAASPPAAERRAIRWNGQAQMTLKTLLRSGVRRPDGAGMRLSGLFATDHPVGPAKGPLPAPAASAQLSEWSQWCAAHSGAGLALPGRGAAGAQITTLAQLARHVFDAPPARAFHCATLASLAHGTPFDEGLAPVPGTPGRWTGGRLFALMAQAEEQARWAALRRLAQADRLTRPGVTAARMTVYLAREERQEHMPDARYRHAADMLARHSANLLGWVSHANAAARGPQRFDQSLFLPLGSCSGSVYPSDAAAHVVVAGALATLMKAVFDTSRPRHLRLAGKSAAPMDLADELDLLVANTAMARVVSGGFYPSENHQDMRLGQAIALQVLRQALSEDNRSATLSFRDFDGRALRIVAHPRQFGRGLVELRDAAGSLPWPQMAAPPAAHLTAVM</sequence>
<dbReference type="Proteomes" id="UP001241605">
    <property type="component" value="Chromosome"/>
</dbReference>
<dbReference type="SUPFAM" id="SSF48317">
    <property type="entry name" value="Acid phosphatase/Vanadium-dependent haloperoxidase"/>
    <property type="match status" value="1"/>
</dbReference>
<dbReference type="RefSeq" id="WP_282302049.1">
    <property type="nucleotide sequence ID" value="NZ_CP124616.1"/>
</dbReference>
<dbReference type="Gene3D" id="1.10.606.10">
    <property type="entry name" value="Vanadium-containing Chloroperoxidase, domain 2"/>
    <property type="match status" value="1"/>
</dbReference>
<dbReference type="EMBL" id="CP124616">
    <property type="protein sequence ID" value="WGW05425.1"/>
    <property type="molecule type" value="Genomic_DNA"/>
</dbReference>
<organism evidence="1 2">
    <name type="scientific">Tropicibacter oceani</name>
    <dbReference type="NCBI Taxonomy" id="3058420"/>
    <lineage>
        <taxon>Bacteria</taxon>
        <taxon>Pseudomonadati</taxon>
        <taxon>Pseudomonadota</taxon>
        <taxon>Alphaproteobacteria</taxon>
        <taxon>Rhodobacterales</taxon>
        <taxon>Roseobacteraceae</taxon>
        <taxon>Tropicibacter</taxon>
    </lineage>
</organism>
<proteinExistence type="predicted"/>
<name>A0ABY8QLL0_9RHOB</name>
<gene>
    <name evidence="1" type="ORF">QF118_07725</name>
</gene>
<protein>
    <submittedName>
        <fullName evidence="1">Bromoperoxidase</fullName>
    </submittedName>
</protein>
<keyword evidence="2" id="KW-1185">Reference proteome</keyword>
<reference evidence="1 2" key="1">
    <citation type="submission" date="2023-05" db="EMBL/GenBank/DDBJ databases">
        <title>YMD87, complete Genome.</title>
        <authorList>
            <person name="Zhang J."/>
            <person name="Xu X."/>
        </authorList>
    </citation>
    <scope>NUCLEOTIDE SEQUENCE [LARGE SCALE GENOMIC DNA]</scope>
    <source>
        <strain evidence="1 2">YMD87</strain>
    </source>
</reference>